<proteinExistence type="predicted"/>
<organism evidence="1 2">
    <name type="scientific">Gynuella sunshinyii YC6258</name>
    <dbReference type="NCBI Taxonomy" id="1445510"/>
    <lineage>
        <taxon>Bacteria</taxon>
        <taxon>Pseudomonadati</taxon>
        <taxon>Pseudomonadota</taxon>
        <taxon>Gammaproteobacteria</taxon>
        <taxon>Oceanospirillales</taxon>
        <taxon>Saccharospirillaceae</taxon>
        <taxon>Gynuella</taxon>
    </lineage>
</organism>
<keyword evidence="2" id="KW-1185">Reference proteome</keyword>
<evidence type="ECO:0000313" key="1">
    <source>
        <dbReference type="EMBL" id="AJQ97893.1"/>
    </source>
</evidence>
<sequence length="38" mass="4213">MAALILLIAVLSTKCPLTSVNEMQRHDRLLMSHFGSSK</sequence>
<name>A0A0C5VX45_9GAMM</name>
<dbReference type="KEGG" id="gsn:YC6258_05866"/>
<dbReference type="Proteomes" id="UP000032266">
    <property type="component" value="Chromosome"/>
</dbReference>
<dbReference type="HOGENOM" id="CLU_3328511_0_0_6"/>
<accession>A0A0C5VX45</accession>
<reference evidence="1 2" key="1">
    <citation type="submission" date="2014-01" db="EMBL/GenBank/DDBJ databases">
        <title>Full genme sequencing of cellulolytic bacterium Gynuella sunshinyii YC6258T gen. nov., sp. nov.</title>
        <authorList>
            <person name="Khan H."/>
            <person name="Chung E.J."/>
            <person name="Chung Y.R."/>
        </authorList>
    </citation>
    <scope>NUCLEOTIDE SEQUENCE [LARGE SCALE GENOMIC DNA]</scope>
    <source>
        <strain evidence="1 2">YC6258</strain>
    </source>
</reference>
<dbReference type="AlphaFoldDB" id="A0A0C5VX45"/>
<gene>
    <name evidence="1" type="ORF">YC6258_05866</name>
</gene>
<protein>
    <submittedName>
        <fullName evidence="1">Uncharacterized protein</fullName>
    </submittedName>
</protein>
<evidence type="ECO:0000313" key="2">
    <source>
        <dbReference type="Proteomes" id="UP000032266"/>
    </source>
</evidence>
<dbReference type="EMBL" id="CP007142">
    <property type="protein sequence ID" value="AJQ97893.1"/>
    <property type="molecule type" value="Genomic_DNA"/>
</dbReference>